<dbReference type="RefSeq" id="WP_041877955.1">
    <property type="nucleotide sequence ID" value="NZ_CP157278.1"/>
</dbReference>
<dbReference type="STRING" id="1503925.TH53_02200"/>
<accession>A0A0D0FA91</accession>
<dbReference type="Proteomes" id="UP000032049">
    <property type="component" value="Unassembled WGS sequence"/>
</dbReference>
<dbReference type="AlphaFoldDB" id="A0A0D0FA91"/>
<feature type="transmembrane region" description="Helical" evidence="1">
    <location>
        <begin position="15"/>
        <end position="37"/>
    </location>
</feature>
<keyword evidence="1" id="KW-1133">Transmembrane helix</keyword>
<dbReference type="EMBL" id="JXRA01000007">
    <property type="protein sequence ID" value="KIO78713.1"/>
    <property type="molecule type" value="Genomic_DNA"/>
</dbReference>
<dbReference type="OrthoDB" id="762228at2"/>
<keyword evidence="1" id="KW-0812">Transmembrane</keyword>
<feature type="transmembrane region" description="Helical" evidence="1">
    <location>
        <begin position="43"/>
        <end position="63"/>
    </location>
</feature>
<proteinExistence type="predicted"/>
<evidence type="ECO:0000313" key="2">
    <source>
        <dbReference type="EMBL" id="KIO78713.1"/>
    </source>
</evidence>
<evidence type="ECO:0000313" key="3">
    <source>
        <dbReference type="Proteomes" id="UP000032049"/>
    </source>
</evidence>
<sequence length="196" mass="22669">MNTYRFRFNNSKKTLTILFWFFAALLTISLTIIVIVIPSDPLFPAWLLLISLPLMLTAIYRFFKAASERQSTEVVSLNEDGFTSSCFGSALYSDMRSIQIPAREIALLGGKQYDYYKQTDADFPNLVFSITIGESKTLIWILNEWGGLYNSKDDFTIFFDFLTALTDQLYQLYHVNESYNSYLKILDENGSWEKRS</sequence>
<name>A0A0D0FA91_9SPHI</name>
<gene>
    <name evidence="2" type="ORF">TH53_02200</name>
</gene>
<protein>
    <submittedName>
        <fullName evidence="2">Uncharacterized protein</fullName>
    </submittedName>
</protein>
<comment type="caution">
    <text evidence="2">The sequence shown here is derived from an EMBL/GenBank/DDBJ whole genome shotgun (WGS) entry which is preliminary data.</text>
</comment>
<organism evidence="2 3">
    <name type="scientific">Pedobacter lusitanus</name>
    <dbReference type="NCBI Taxonomy" id="1503925"/>
    <lineage>
        <taxon>Bacteria</taxon>
        <taxon>Pseudomonadati</taxon>
        <taxon>Bacteroidota</taxon>
        <taxon>Sphingobacteriia</taxon>
        <taxon>Sphingobacteriales</taxon>
        <taxon>Sphingobacteriaceae</taxon>
        <taxon>Pedobacter</taxon>
    </lineage>
</organism>
<keyword evidence="1" id="KW-0472">Membrane</keyword>
<keyword evidence="3" id="KW-1185">Reference proteome</keyword>
<reference evidence="2 3" key="1">
    <citation type="submission" date="2015-01" db="EMBL/GenBank/DDBJ databases">
        <title>Draft genome sequence of Pedobacter sp. NL19 isolated from sludge of an effluent treatment pond in an abandoned uranium mine.</title>
        <authorList>
            <person name="Santos T."/>
            <person name="Caetano T."/>
            <person name="Covas C."/>
            <person name="Cruz A."/>
            <person name="Mendo S."/>
        </authorList>
    </citation>
    <scope>NUCLEOTIDE SEQUENCE [LARGE SCALE GENOMIC DNA]</scope>
    <source>
        <strain evidence="2 3">NL19</strain>
    </source>
</reference>
<evidence type="ECO:0000256" key="1">
    <source>
        <dbReference type="SAM" id="Phobius"/>
    </source>
</evidence>